<dbReference type="InterPro" id="IPR050194">
    <property type="entry name" value="Glycosyltransferase_grp1"/>
</dbReference>
<dbReference type="PANTHER" id="PTHR45947:SF3">
    <property type="entry name" value="SULFOQUINOVOSYL TRANSFERASE SQD2"/>
    <property type="match status" value="1"/>
</dbReference>
<evidence type="ECO:0000259" key="1">
    <source>
        <dbReference type="Pfam" id="PF00534"/>
    </source>
</evidence>
<proteinExistence type="predicted"/>
<comment type="caution">
    <text evidence="2">The sequence shown here is derived from an EMBL/GenBank/DDBJ whole genome shotgun (WGS) entry which is preliminary data.</text>
</comment>
<dbReference type="PANTHER" id="PTHR45947">
    <property type="entry name" value="SULFOQUINOVOSYL TRANSFERASE SQD2"/>
    <property type="match status" value="1"/>
</dbReference>
<organism evidence="2 3">
    <name type="scientific">Christiangramia aestuarii</name>
    <dbReference type="NCBI Taxonomy" id="1028746"/>
    <lineage>
        <taxon>Bacteria</taxon>
        <taxon>Pseudomonadati</taxon>
        <taxon>Bacteroidota</taxon>
        <taxon>Flavobacteriia</taxon>
        <taxon>Flavobacteriales</taxon>
        <taxon>Flavobacteriaceae</taxon>
        <taxon>Christiangramia</taxon>
    </lineage>
</organism>
<dbReference type="SUPFAM" id="SSF53756">
    <property type="entry name" value="UDP-Glycosyltransferase/glycogen phosphorylase"/>
    <property type="match status" value="1"/>
</dbReference>
<dbReference type="Pfam" id="PF00534">
    <property type="entry name" value="Glycos_transf_1"/>
    <property type="match status" value="1"/>
</dbReference>
<dbReference type="InterPro" id="IPR001296">
    <property type="entry name" value="Glyco_trans_1"/>
</dbReference>
<dbReference type="CDD" id="cd03801">
    <property type="entry name" value="GT4_PimA-like"/>
    <property type="match status" value="1"/>
</dbReference>
<dbReference type="OrthoDB" id="1395864at2"/>
<dbReference type="AlphaFoldDB" id="A0A7M3SYT6"/>
<gene>
    <name evidence="2" type="ORF">FLP08_04215</name>
</gene>
<reference evidence="2 3" key="1">
    <citation type="submission" date="2019-07" db="EMBL/GenBank/DDBJ databases">
        <title>Gramella aestuarii sp. nov., isolated from a tidal flat, and emended description of Gramella echinicola.</title>
        <authorList>
            <person name="Liu L."/>
        </authorList>
    </citation>
    <scope>NUCLEOTIDE SEQUENCE [LARGE SCALE GENOMIC DNA]</scope>
    <source>
        <strain evidence="2 3">BS12</strain>
    </source>
</reference>
<dbReference type="RefSeq" id="WP_156274381.1">
    <property type="nucleotide sequence ID" value="NZ_BAABGI010000001.1"/>
</dbReference>
<dbReference type="Gene3D" id="3.40.50.2000">
    <property type="entry name" value="Glycogen Phosphorylase B"/>
    <property type="match status" value="2"/>
</dbReference>
<evidence type="ECO:0000313" key="2">
    <source>
        <dbReference type="EMBL" id="MUP41767.1"/>
    </source>
</evidence>
<protein>
    <submittedName>
        <fullName evidence="2">Glycosyltransferase</fullName>
    </submittedName>
</protein>
<accession>A0A7M3SYT6</accession>
<keyword evidence="3" id="KW-1185">Reference proteome</keyword>
<keyword evidence="2" id="KW-0808">Transferase</keyword>
<feature type="domain" description="Glycosyl transferase family 1" evidence="1">
    <location>
        <begin position="185"/>
        <end position="352"/>
    </location>
</feature>
<dbReference type="Proteomes" id="UP000460416">
    <property type="component" value="Unassembled WGS sequence"/>
</dbReference>
<name>A0A7M3SYT6_9FLAO</name>
<sequence>MRFSIFTHAEHKCFRGRLYSYAPYVKEMNLWISHFDEICVLGPVSKKDPASIDSAYTHDNLRFKPIPGLHFKNKKLFSKSVLNSFKVIREIFLEMKKADHIHIRCPGNIGLMACLIQIFFPSKPKTIKYAGNWAPESEQPRSYQFQKWLVSNTFLTRNARVLAYGEWENQSSNVIPFFTASYSEDEKIEIQKEFRPPFKFVFVGSLVDGKRPFFTLDLIKALKNKGFDVELEMYGNGILKVSLEEYIDVNKLEDIVTMQGNQPQETIKKAYLSAHFSILPSKSEGWPKAIAEAMYFGCVPITTGVSCTPWMLDYGERGILIEPDIESAVGRIIGMLKKPELLQSMSEKSKSWSQSYTLEGFDREIEKLL</sequence>
<dbReference type="EMBL" id="VJVW01000002">
    <property type="protein sequence ID" value="MUP41767.1"/>
    <property type="molecule type" value="Genomic_DNA"/>
</dbReference>
<dbReference type="GO" id="GO:0016757">
    <property type="term" value="F:glycosyltransferase activity"/>
    <property type="evidence" value="ECO:0007669"/>
    <property type="project" value="InterPro"/>
</dbReference>
<evidence type="ECO:0000313" key="3">
    <source>
        <dbReference type="Proteomes" id="UP000460416"/>
    </source>
</evidence>